<comment type="subcellular location">
    <subcellularLocation>
        <location evidence="1">Plastid</location>
        <location evidence="1">Chloroplast membrane</location>
        <topology evidence="1">Multi-pass membrane protein</topology>
    </subcellularLocation>
</comment>
<dbReference type="Proteomes" id="UP001324115">
    <property type="component" value="Unassembled WGS sequence"/>
</dbReference>
<evidence type="ECO:0000256" key="9">
    <source>
        <dbReference type="SAM" id="SignalP"/>
    </source>
</evidence>
<evidence type="ECO:0008006" key="12">
    <source>
        <dbReference type="Google" id="ProtNLM"/>
    </source>
</evidence>
<reference evidence="10 11" key="1">
    <citation type="journal article" date="2023" name="G3 (Bethesda)">
        <title>A haplotype-resolved chromosome-scale genome for Quercus rubra L. provides insights into the genetics of adaptive traits for red oak species.</title>
        <authorList>
            <person name="Kapoor B."/>
            <person name="Jenkins J."/>
            <person name="Schmutz J."/>
            <person name="Zhebentyayeva T."/>
            <person name="Kuelheim C."/>
            <person name="Coggeshall M."/>
            <person name="Heim C."/>
            <person name="Lasky J.R."/>
            <person name="Leites L."/>
            <person name="Islam-Faridi N."/>
            <person name="Romero-Severson J."/>
            <person name="DeLeo V.L."/>
            <person name="Lucas S.M."/>
            <person name="Lazic D."/>
            <person name="Gailing O."/>
            <person name="Carlson J."/>
            <person name="Staton M."/>
        </authorList>
    </citation>
    <scope>NUCLEOTIDE SEQUENCE [LARGE SCALE GENOMIC DNA]</scope>
    <source>
        <strain evidence="10">Pseudo-F2</strain>
    </source>
</reference>
<keyword evidence="3" id="KW-0150">Chloroplast</keyword>
<evidence type="ECO:0000313" key="10">
    <source>
        <dbReference type="EMBL" id="KAK4591562.1"/>
    </source>
</evidence>
<dbReference type="Pfam" id="PF11891">
    <property type="entry name" value="RETICULATA-like"/>
    <property type="match status" value="1"/>
</dbReference>
<keyword evidence="7" id="KW-1133">Transmembrane helix</keyword>
<name>A0AAN7FDJ2_QUERU</name>
<gene>
    <name evidence="10" type="ORF">RGQ29_021676</name>
</gene>
<dbReference type="InterPro" id="IPR021825">
    <property type="entry name" value="RETICULATA-related"/>
</dbReference>
<dbReference type="EMBL" id="JAXUIC010000005">
    <property type="protein sequence ID" value="KAK4591562.1"/>
    <property type="molecule type" value="Genomic_DNA"/>
</dbReference>
<evidence type="ECO:0000256" key="4">
    <source>
        <dbReference type="ARBA" id="ARBA00022640"/>
    </source>
</evidence>
<feature type="chain" id="PRO_5042839711" description="Secreted protein" evidence="9">
    <location>
        <begin position="23"/>
        <end position="70"/>
    </location>
</feature>
<evidence type="ECO:0000256" key="5">
    <source>
        <dbReference type="ARBA" id="ARBA00022692"/>
    </source>
</evidence>
<evidence type="ECO:0000256" key="6">
    <source>
        <dbReference type="ARBA" id="ARBA00022946"/>
    </source>
</evidence>
<keyword evidence="5" id="KW-0812">Transmembrane</keyword>
<evidence type="ECO:0000256" key="3">
    <source>
        <dbReference type="ARBA" id="ARBA00022528"/>
    </source>
</evidence>
<comment type="caution">
    <text evidence="10">The sequence shown here is derived from an EMBL/GenBank/DDBJ whole genome shotgun (WGS) entry which is preliminary data.</text>
</comment>
<keyword evidence="4" id="KW-0934">Plastid</keyword>
<keyword evidence="6" id="KW-0809">Transit peptide</keyword>
<evidence type="ECO:0000313" key="11">
    <source>
        <dbReference type="Proteomes" id="UP001324115"/>
    </source>
</evidence>
<protein>
    <recommendedName>
        <fullName evidence="12">Secreted protein</fullName>
    </recommendedName>
</protein>
<keyword evidence="8" id="KW-0472">Membrane</keyword>
<dbReference type="AlphaFoldDB" id="A0AAN7FDJ2"/>
<feature type="signal peptide" evidence="9">
    <location>
        <begin position="1"/>
        <end position="22"/>
    </location>
</feature>
<evidence type="ECO:0000256" key="2">
    <source>
        <dbReference type="ARBA" id="ARBA00010793"/>
    </source>
</evidence>
<evidence type="ECO:0000256" key="1">
    <source>
        <dbReference type="ARBA" id="ARBA00004508"/>
    </source>
</evidence>
<sequence length="70" mass="8282">MWYLKPCLLLLLLLLLRRQQWWKETPPPSAPRMIADPAFLCKLLLEQAAVIGCSVYLELKNHKDRFVLYL</sequence>
<keyword evidence="9" id="KW-0732">Signal</keyword>
<comment type="similarity">
    <text evidence="2">Belongs to the RETICULATA family.</text>
</comment>
<keyword evidence="11" id="KW-1185">Reference proteome</keyword>
<proteinExistence type="inferred from homology"/>
<evidence type="ECO:0000256" key="8">
    <source>
        <dbReference type="ARBA" id="ARBA00023136"/>
    </source>
</evidence>
<accession>A0AAN7FDJ2</accession>
<organism evidence="10 11">
    <name type="scientific">Quercus rubra</name>
    <name type="common">Northern red oak</name>
    <name type="synonym">Quercus borealis</name>
    <dbReference type="NCBI Taxonomy" id="3512"/>
    <lineage>
        <taxon>Eukaryota</taxon>
        <taxon>Viridiplantae</taxon>
        <taxon>Streptophyta</taxon>
        <taxon>Embryophyta</taxon>
        <taxon>Tracheophyta</taxon>
        <taxon>Spermatophyta</taxon>
        <taxon>Magnoliopsida</taxon>
        <taxon>eudicotyledons</taxon>
        <taxon>Gunneridae</taxon>
        <taxon>Pentapetalae</taxon>
        <taxon>rosids</taxon>
        <taxon>fabids</taxon>
        <taxon>Fagales</taxon>
        <taxon>Fagaceae</taxon>
        <taxon>Quercus</taxon>
    </lineage>
</organism>
<dbReference type="GO" id="GO:0031969">
    <property type="term" value="C:chloroplast membrane"/>
    <property type="evidence" value="ECO:0007669"/>
    <property type="project" value="UniProtKB-SubCell"/>
</dbReference>
<evidence type="ECO:0000256" key="7">
    <source>
        <dbReference type="ARBA" id="ARBA00022989"/>
    </source>
</evidence>